<feature type="compositionally biased region" description="Polar residues" evidence="2">
    <location>
        <begin position="361"/>
        <end position="379"/>
    </location>
</feature>
<dbReference type="OrthoDB" id="3182677at2759"/>
<dbReference type="InterPro" id="IPR008266">
    <property type="entry name" value="Tyr_kinase_AS"/>
</dbReference>
<evidence type="ECO:0000259" key="3">
    <source>
        <dbReference type="Pfam" id="PF17667"/>
    </source>
</evidence>
<dbReference type="InterPro" id="IPR040976">
    <property type="entry name" value="Pkinase_fungal"/>
</dbReference>
<evidence type="ECO:0000256" key="2">
    <source>
        <dbReference type="SAM" id="MobiDB-lite"/>
    </source>
</evidence>
<evidence type="ECO:0000313" key="5">
    <source>
        <dbReference type="Proteomes" id="UP000772434"/>
    </source>
</evidence>
<keyword evidence="1" id="KW-0175">Coiled coil</keyword>
<evidence type="ECO:0000313" key="4">
    <source>
        <dbReference type="EMBL" id="KAF9058655.1"/>
    </source>
</evidence>
<organism evidence="4 5">
    <name type="scientific">Rhodocollybia butyracea</name>
    <dbReference type="NCBI Taxonomy" id="206335"/>
    <lineage>
        <taxon>Eukaryota</taxon>
        <taxon>Fungi</taxon>
        <taxon>Dikarya</taxon>
        <taxon>Basidiomycota</taxon>
        <taxon>Agaricomycotina</taxon>
        <taxon>Agaricomycetes</taxon>
        <taxon>Agaricomycetidae</taxon>
        <taxon>Agaricales</taxon>
        <taxon>Marasmiineae</taxon>
        <taxon>Omphalotaceae</taxon>
        <taxon>Rhodocollybia</taxon>
    </lineage>
</organism>
<reference evidence="4" key="1">
    <citation type="submission" date="2020-11" db="EMBL/GenBank/DDBJ databases">
        <authorList>
            <consortium name="DOE Joint Genome Institute"/>
            <person name="Ahrendt S."/>
            <person name="Riley R."/>
            <person name="Andreopoulos W."/>
            <person name="Labutti K."/>
            <person name="Pangilinan J."/>
            <person name="Ruiz-Duenas F.J."/>
            <person name="Barrasa J.M."/>
            <person name="Sanchez-Garcia M."/>
            <person name="Camarero S."/>
            <person name="Miyauchi S."/>
            <person name="Serrano A."/>
            <person name="Linde D."/>
            <person name="Babiker R."/>
            <person name="Drula E."/>
            <person name="Ayuso-Fernandez I."/>
            <person name="Pacheco R."/>
            <person name="Padilla G."/>
            <person name="Ferreira P."/>
            <person name="Barriuso J."/>
            <person name="Kellner H."/>
            <person name="Castanera R."/>
            <person name="Alfaro M."/>
            <person name="Ramirez L."/>
            <person name="Pisabarro A.G."/>
            <person name="Kuo A."/>
            <person name="Tritt A."/>
            <person name="Lipzen A."/>
            <person name="He G."/>
            <person name="Yan M."/>
            <person name="Ng V."/>
            <person name="Cullen D."/>
            <person name="Martin F."/>
            <person name="Rosso M.-N."/>
            <person name="Henrissat B."/>
            <person name="Hibbett D."/>
            <person name="Martinez A.T."/>
            <person name="Grigoriev I.V."/>
        </authorList>
    </citation>
    <scope>NUCLEOTIDE SEQUENCE</scope>
    <source>
        <strain evidence="4">AH 40177</strain>
    </source>
</reference>
<dbReference type="Pfam" id="PF17667">
    <property type="entry name" value="Pkinase_fungal"/>
    <property type="match status" value="1"/>
</dbReference>
<keyword evidence="5" id="KW-1185">Reference proteome</keyword>
<evidence type="ECO:0000256" key="1">
    <source>
        <dbReference type="SAM" id="Coils"/>
    </source>
</evidence>
<proteinExistence type="predicted"/>
<dbReference type="Proteomes" id="UP000772434">
    <property type="component" value="Unassembled WGS sequence"/>
</dbReference>
<feature type="region of interest" description="Disordered" evidence="2">
    <location>
        <begin position="361"/>
        <end position="383"/>
    </location>
</feature>
<dbReference type="AlphaFoldDB" id="A0A9P5PAC9"/>
<protein>
    <recommendedName>
        <fullName evidence="3">Fungal-type protein kinase domain-containing protein</fullName>
    </recommendedName>
</protein>
<dbReference type="PANTHER" id="PTHR38248">
    <property type="entry name" value="FUNK1 6"/>
    <property type="match status" value="1"/>
</dbReference>
<dbReference type="EMBL" id="JADNRY010000360">
    <property type="protein sequence ID" value="KAF9058655.1"/>
    <property type="molecule type" value="Genomic_DNA"/>
</dbReference>
<feature type="domain" description="Fungal-type protein kinase" evidence="3">
    <location>
        <begin position="489"/>
        <end position="653"/>
    </location>
</feature>
<accession>A0A9P5PAC9</accession>
<comment type="caution">
    <text evidence="4">The sequence shown here is derived from an EMBL/GenBank/DDBJ whole genome shotgun (WGS) entry which is preliminary data.</text>
</comment>
<dbReference type="GO" id="GO:0004672">
    <property type="term" value="F:protein kinase activity"/>
    <property type="evidence" value="ECO:0007669"/>
    <property type="project" value="InterPro"/>
</dbReference>
<sequence length="767" mass="86637">MFLIRNQVHHLSVYPHLTSVWRDAYRRPGKPSYWRVSVSCQTPLGQRMSIAGHSTQPALRPDPEETMRSELSGHTWKFPTKDLARILSAKTRKQESPPYRSGVIDQLEHYEIALDNLESELDISTRHLESLKLSVGEYPSKRESYGALTEFLNAAVHTVVDQSPGSILTPLHFHTWDKPVNDKVEHTAPLQPNLVGVFQESSLNKVYWGRPRDSDGVTIKLPVEVKDNWMELVTQAAADARSMFSTSPLRIHSVVLGFNHKTGHARFLVFHRGGLTASDPLPLLTPAGRGDFLRLLFSIFTWKTPGDAGFPIWYNDTEMSLPAVEMLGLPSLSVKFNSLLHKSTCIRGCAPHVYSLQHGVASSNTIPPASETSRTQGPSKESGDAIEASYIIDSHAQSHGVNQSDVHRLSPSPRVQAKDTPYVMKFSWGQSRGTGGFLVEPNLLHSCGGMFGVPKHVYTFIVHHMEHYPSTNHHLLPPPGHADHAYWSELLTVEKEEPEYRSLLCYVVASAGHSLEDASSLECLMRAILHAHIAYYNMCLNDYQHRDLSIGNILMVDEAIECRPFGISSPNKTQSKILKLCQALKVDKHCYGFVIDGDMAVDWRVYFQQGDITAKSGTSEFMSDRLRKYSRKQDIHSPIDDYESFYYVAQWACVFHKLSVEDSPHDPDELQELCMGLSGHYAIRGYATRIITTLNGTEKDRFGVWVAKAGPFFREWDRSLFLLRDKWKSIVELKGHNKETFRQCADLGLLSFLRLAQKHKHLFIDNI</sequence>
<name>A0A9P5PAC9_9AGAR</name>
<feature type="coiled-coil region" evidence="1">
    <location>
        <begin position="100"/>
        <end position="134"/>
    </location>
</feature>
<dbReference type="PANTHER" id="PTHR38248:SF2">
    <property type="entry name" value="FUNK1 11"/>
    <property type="match status" value="1"/>
</dbReference>
<dbReference type="PROSITE" id="PS00109">
    <property type="entry name" value="PROTEIN_KINASE_TYR"/>
    <property type="match status" value="1"/>
</dbReference>
<gene>
    <name evidence="4" type="ORF">BDP27DRAFT_1432454</name>
</gene>